<protein>
    <recommendedName>
        <fullName evidence="1">DUF5615 domain-containing protein</fullName>
    </recommendedName>
</protein>
<dbReference type="Pfam" id="PF18480">
    <property type="entry name" value="DUF5615"/>
    <property type="match status" value="1"/>
</dbReference>
<comment type="caution">
    <text evidence="2">The sequence shown here is derived from an EMBL/GenBank/DDBJ whole genome shotgun (WGS) entry which is preliminary data.</text>
</comment>
<keyword evidence="3" id="KW-1185">Reference proteome</keyword>
<sequence length="115" mass="13053">MILADENIDHSIIAALRAAGYSVASVYESYRSMSDEAIIQLSRNPPRIILTEDKDFGEWVFAHGIRDISVVFLRYHFRDTAALLTTLLELLRTRLPDLTGAFTTVGVYKIRIRPL</sequence>
<dbReference type="InterPro" id="IPR041049">
    <property type="entry name" value="DUF5615"/>
</dbReference>
<dbReference type="RefSeq" id="WP_345121998.1">
    <property type="nucleotide sequence ID" value="NZ_BAABDI010000005.1"/>
</dbReference>
<name>A0ABP7PKF5_9BACT</name>
<reference evidence="3" key="1">
    <citation type="journal article" date="2019" name="Int. J. Syst. Evol. Microbiol.">
        <title>The Global Catalogue of Microorganisms (GCM) 10K type strain sequencing project: providing services to taxonomists for standard genome sequencing and annotation.</title>
        <authorList>
            <consortium name="The Broad Institute Genomics Platform"/>
            <consortium name="The Broad Institute Genome Sequencing Center for Infectious Disease"/>
            <person name="Wu L."/>
            <person name="Ma J."/>
        </authorList>
    </citation>
    <scope>NUCLEOTIDE SEQUENCE [LARGE SCALE GENOMIC DNA]</scope>
    <source>
        <strain evidence="3">JCM 17217</strain>
    </source>
</reference>
<evidence type="ECO:0000313" key="3">
    <source>
        <dbReference type="Proteomes" id="UP001501556"/>
    </source>
</evidence>
<evidence type="ECO:0000259" key="1">
    <source>
        <dbReference type="Pfam" id="PF18480"/>
    </source>
</evidence>
<feature type="domain" description="DUF5615" evidence="1">
    <location>
        <begin position="2"/>
        <end position="105"/>
    </location>
</feature>
<proteinExistence type="predicted"/>
<evidence type="ECO:0000313" key="2">
    <source>
        <dbReference type="EMBL" id="GAA3967068.1"/>
    </source>
</evidence>
<dbReference type="Proteomes" id="UP001501556">
    <property type="component" value="Unassembled WGS sequence"/>
</dbReference>
<gene>
    <name evidence="2" type="ORF">GCM10022407_11620</name>
</gene>
<dbReference type="EMBL" id="BAABDI010000005">
    <property type="protein sequence ID" value="GAA3967068.1"/>
    <property type="molecule type" value="Genomic_DNA"/>
</dbReference>
<accession>A0ABP7PKF5</accession>
<organism evidence="2 3">
    <name type="scientific">Hymenobacter antarcticus</name>
    <dbReference type="NCBI Taxonomy" id="486270"/>
    <lineage>
        <taxon>Bacteria</taxon>
        <taxon>Pseudomonadati</taxon>
        <taxon>Bacteroidota</taxon>
        <taxon>Cytophagia</taxon>
        <taxon>Cytophagales</taxon>
        <taxon>Hymenobacteraceae</taxon>
        <taxon>Hymenobacter</taxon>
    </lineage>
</organism>